<dbReference type="Proteomes" id="UP001183414">
    <property type="component" value="Unassembled WGS sequence"/>
</dbReference>
<feature type="domain" description="Teneurin-like YD-shell" evidence="4">
    <location>
        <begin position="877"/>
        <end position="976"/>
    </location>
</feature>
<name>A0ABU2NL17_9ACTN</name>
<feature type="chain" id="PRO_5047375776" evidence="3">
    <location>
        <begin position="21"/>
        <end position="1088"/>
    </location>
</feature>
<comment type="caution">
    <text evidence="5">The sequence shown here is derived from an EMBL/GenBank/DDBJ whole genome shotgun (WGS) entry which is preliminary data.</text>
</comment>
<proteinExistence type="predicted"/>
<dbReference type="NCBIfam" id="TIGR03696">
    <property type="entry name" value="Rhs_assc_core"/>
    <property type="match status" value="1"/>
</dbReference>
<keyword evidence="1" id="KW-0677">Repeat</keyword>
<dbReference type="Pfam" id="PF05593">
    <property type="entry name" value="RHS_repeat"/>
    <property type="match status" value="3"/>
</dbReference>
<dbReference type="Pfam" id="PF25023">
    <property type="entry name" value="TEN_YD-shell"/>
    <property type="match status" value="1"/>
</dbReference>
<evidence type="ECO:0000256" key="3">
    <source>
        <dbReference type="SAM" id="SignalP"/>
    </source>
</evidence>
<accession>A0ABU2NL17</accession>
<gene>
    <name evidence="5" type="ORF">RM572_01420</name>
</gene>
<evidence type="ECO:0000259" key="4">
    <source>
        <dbReference type="Pfam" id="PF25023"/>
    </source>
</evidence>
<feature type="compositionally biased region" description="Polar residues" evidence="2">
    <location>
        <begin position="187"/>
        <end position="201"/>
    </location>
</feature>
<evidence type="ECO:0000313" key="5">
    <source>
        <dbReference type="EMBL" id="MDT0377434.1"/>
    </source>
</evidence>
<keyword evidence="3" id="KW-0732">Signal</keyword>
<feature type="region of interest" description="Disordered" evidence="2">
    <location>
        <begin position="24"/>
        <end position="57"/>
    </location>
</feature>
<dbReference type="InterPro" id="IPR050708">
    <property type="entry name" value="T6SS_VgrG/RHS"/>
</dbReference>
<dbReference type="InterPro" id="IPR022385">
    <property type="entry name" value="Rhs_assc_core"/>
</dbReference>
<evidence type="ECO:0000256" key="2">
    <source>
        <dbReference type="SAM" id="MobiDB-lite"/>
    </source>
</evidence>
<dbReference type="PANTHER" id="PTHR32305:SF15">
    <property type="entry name" value="PROTEIN RHSA-RELATED"/>
    <property type="match status" value="1"/>
</dbReference>
<feature type="region of interest" description="Disordered" evidence="2">
    <location>
        <begin position="798"/>
        <end position="821"/>
    </location>
</feature>
<evidence type="ECO:0000256" key="1">
    <source>
        <dbReference type="ARBA" id="ARBA00022737"/>
    </source>
</evidence>
<dbReference type="EMBL" id="JAVREQ010000001">
    <property type="protein sequence ID" value="MDT0377434.1"/>
    <property type="molecule type" value="Genomic_DNA"/>
</dbReference>
<reference evidence="6" key="1">
    <citation type="submission" date="2023-07" db="EMBL/GenBank/DDBJ databases">
        <title>30 novel species of actinomycetes from the DSMZ collection.</title>
        <authorList>
            <person name="Nouioui I."/>
        </authorList>
    </citation>
    <scope>NUCLEOTIDE SEQUENCE [LARGE SCALE GENOMIC DNA]</scope>
    <source>
        <strain evidence="6">DSM 42041</strain>
    </source>
</reference>
<keyword evidence="6" id="KW-1185">Reference proteome</keyword>
<dbReference type="InterPro" id="IPR031325">
    <property type="entry name" value="RHS_repeat"/>
</dbReference>
<evidence type="ECO:0000313" key="6">
    <source>
        <dbReference type="Proteomes" id="UP001183414"/>
    </source>
</evidence>
<dbReference type="Gene3D" id="2.180.10.10">
    <property type="entry name" value="RHS repeat-associated core"/>
    <property type="match status" value="3"/>
</dbReference>
<dbReference type="InterPro" id="IPR006530">
    <property type="entry name" value="YD"/>
</dbReference>
<dbReference type="PANTHER" id="PTHR32305">
    <property type="match status" value="1"/>
</dbReference>
<protein>
    <submittedName>
        <fullName evidence="5">RHS repeat-associated core domain-containing protein</fullName>
    </submittedName>
</protein>
<feature type="region of interest" description="Disordered" evidence="2">
    <location>
        <begin position="173"/>
        <end position="201"/>
    </location>
</feature>
<organism evidence="5 6">
    <name type="scientific">Streptomyces hazeniae</name>
    <dbReference type="NCBI Taxonomy" id="3075538"/>
    <lineage>
        <taxon>Bacteria</taxon>
        <taxon>Bacillati</taxon>
        <taxon>Actinomycetota</taxon>
        <taxon>Actinomycetes</taxon>
        <taxon>Kitasatosporales</taxon>
        <taxon>Streptomycetaceae</taxon>
        <taxon>Streptomyces</taxon>
    </lineage>
</organism>
<dbReference type="NCBIfam" id="TIGR01643">
    <property type="entry name" value="YD_repeat_2x"/>
    <property type="match status" value="4"/>
</dbReference>
<dbReference type="InterPro" id="IPR056823">
    <property type="entry name" value="TEN-like_YD-shell"/>
</dbReference>
<sequence length="1088" mass="114937">MSVAAATATVVALVPATAAADQTASPARSVFTADPPPVPQGVTKAPTSTPIGVPGSKRPTVTAGILQSSFQGIGTGKVPWSDFHQAQLTDAVAAQVNVGNGNLLLTLTAFDVADPGPGGGLKFGHAYNGLNTSWKSSTGADYLVREPNSGAVYVQGPSGTIAVFERDGDDLTPAPGYRQDLEESSDGKTFTLTDRGSGRETTFTRPDDDISTAARVSRIEDNNGNATTFAYDGGLTRTMTGVSGRKLTFTHQDGRLVKVADHTGREATYAWDGPDLASFTDTAGATTRFDYDASHRLTKVTTPEGRRTTFTWDTNRVGSITRVTDEAEGTGPTTAFRWVLPQPGSPGEGVVRITGPRGEHTLKTVDSRWRTRKTEDPLGHERSAEWNADNSVVTATDAMGVGGDPGNATTFGWNNRGAMTSAELPTGATTSLSAYQTISGADLPGTITTPDGEQTDYDYDTKGNTLSVAVAGDDGGSREFTYQDSDTDCGGFDGQRCTAEQPHKDGESAPTTHFTYNGDGDLTTVDPPEPKGDTTYTYDALGRTKTVTDGREQTLTYTYDNRDRVTRVEPETGAAIVYTWDDDGNRTSRTDTTGTTGYTYDDLSRETVRTLQDGSQTVLAYTPNGNLDYYRDAGGETDYTYDAANRLTDLTAPDGKTTTFDHNSNGERTKTTYPGGTVQEIDLDDSGRPQRITATSDVGTLVDLSYDYSRTEGGETVDGTKIRAKTDHVTGLDYTYSYNSAGRLSYAEEQDGSEKVAGWQYCYDPAGNVTSQGVTEGCPRGTEYTYNDASQLTAKNGEGSGWSYDEAGNETAGAPTTADTRTGEKYSAYDQLTEITHDGATYTAEYAGTSNAERVRFGDTTFRNTPLGLSAQTTGGVTTGFVREPAGTLNSMTRGGESYYYLTDALGSVVALTDESGNKVNAYDYKPRGSLRAGSSEQVPQPYHFTGTYHDPTHLYKMGARYYDSRTGRFTQPDPSGQETNPYLYAQGDFINRIDPSGLFSFADSVGIVTGTLAGAAGIALVASSCALTAGITCVAGAMVTGALWGAGGGALGSTLAGGTAAERKNGTLGGMAGGATSGIAAWIFPTS</sequence>
<feature type="region of interest" description="Disordered" evidence="2">
    <location>
        <begin position="499"/>
        <end position="533"/>
    </location>
</feature>
<feature type="signal peptide" evidence="3">
    <location>
        <begin position="1"/>
        <end position="20"/>
    </location>
</feature>